<feature type="transmembrane region" description="Helical" evidence="1">
    <location>
        <begin position="149"/>
        <end position="170"/>
    </location>
</feature>
<keyword evidence="1" id="KW-0812">Transmembrane</keyword>
<dbReference type="OrthoDB" id="3387921at2"/>
<reference evidence="3" key="1">
    <citation type="submission" date="2016-06" db="EMBL/GenBank/DDBJ databases">
        <authorList>
            <person name="Varghese N."/>
            <person name="Submissions Spin"/>
        </authorList>
    </citation>
    <scope>NUCLEOTIDE SEQUENCE [LARGE SCALE GENOMIC DNA]</scope>
    <source>
        <strain evidence="3">DSM 44814</strain>
    </source>
</reference>
<evidence type="ECO:0000313" key="3">
    <source>
        <dbReference type="Proteomes" id="UP000199696"/>
    </source>
</evidence>
<feature type="transmembrane region" description="Helical" evidence="1">
    <location>
        <begin position="110"/>
        <end position="129"/>
    </location>
</feature>
<proteinExistence type="predicted"/>
<name>A0A1C6U305_9ACTN</name>
<evidence type="ECO:0000313" key="2">
    <source>
        <dbReference type="EMBL" id="SCL48397.1"/>
    </source>
</evidence>
<dbReference type="RefSeq" id="WP_141721253.1">
    <property type="nucleotide sequence ID" value="NZ_FMHY01000002.1"/>
</dbReference>
<feature type="transmembrane region" description="Helical" evidence="1">
    <location>
        <begin position="232"/>
        <end position="251"/>
    </location>
</feature>
<dbReference type="Proteomes" id="UP000199696">
    <property type="component" value="Unassembled WGS sequence"/>
</dbReference>
<gene>
    <name evidence="2" type="ORF">GA0070604_1694</name>
</gene>
<feature type="transmembrane region" description="Helical" evidence="1">
    <location>
        <begin position="177"/>
        <end position="197"/>
    </location>
</feature>
<protein>
    <submittedName>
        <fullName evidence="2">Uncharacterized protein</fullName>
    </submittedName>
</protein>
<accession>A0A1C6U305</accession>
<keyword evidence="1" id="KW-0472">Membrane</keyword>
<dbReference type="STRING" id="227316.GA0070604_1694"/>
<dbReference type="EMBL" id="FMHY01000002">
    <property type="protein sequence ID" value="SCL48397.1"/>
    <property type="molecule type" value="Genomic_DNA"/>
</dbReference>
<feature type="transmembrane region" description="Helical" evidence="1">
    <location>
        <begin position="30"/>
        <end position="49"/>
    </location>
</feature>
<feature type="transmembrane region" description="Helical" evidence="1">
    <location>
        <begin position="80"/>
        <end position="98"/>
    </location>
</feature>
<dbReference type="AlphaFoldDB" id="A0A1C6U305"/>
<evidence type="ECO:0000256" key="1">
    <source>
        <dbReference type="SAM" id="Phobius"/>
    </source>
</evidence>
<sequence length="260" mass="28441">MDQTSEGQATQTLAELERLRRRTRIRAHGGAWLPALGIAALLLASSALYRHPFAATYSISIDSPFWAGLPDEQRDPLASYLFWFLCTPMLLAAVGAWYRWRSRSLGLRVAWPLFAGTGLGVLLLLAVLAAVPTQEQQQSDALNPSPDHFWLAGLLTPLLPIAAAVMALAWAERSRSLMIAGGWIALLTVWLCGWVPMGYLPGWATDILDGDLTGIMSGHPNSLGGRIDWRPGMWLTLMALPLLTFAAIRGWRSWRAANGG</sequence>
<organism evidence="2 3">
    <name type="scientific">Micromonospora eburnea</name>
    <dbReference type="NCBI Taxonomy" id="227316"/>
    <lineage>
        <taxon>Bacteria</taxon>
        <taxon>Bacillati</taxon>
        <taxon>Actinomycetota</taxon>
        <taxon>Actinomycetes</taxon>
        <taxon>Micromonosporales</taxon>
        <taxon>Micromonosporaceae</taxon>
        <taxon>Micromonospora</taxon>
    </lineage>
</organism>
<keyword evidence="3" id="KW-1185">Reference proteome</keyword>
<keyword evidence="1" id="KW-1133">Transmembrane helix</keyword>